<organism evidence="1 2">
    <name type="scientific">Xenopus laevis</name>
    <name type="common">African clawed frog</name>
    <dbReference type="NCBI Taxonomy" id="8355"/>
    <lineage>
        <taxon>Eukaryota</taxon>
        <taxon>Metazoa</taxon>
        <taxon>Chordata</taxon>
        <taxon>Craniata</taxon>
        <taxon>Vertebrata</taxon>
        <taxon>Euteleostomi</taxon>
        <taxon>Amphibia</taxon>
        <taxon>Batrachia</taxon>
        <taxon>Anura</taxon>
        <taxon>Pipoidea</taxon>
        <taxon>Pipidae</taxon>
        <taxon>Xenopodinae</taxon>
        <taxon>Xenopus</taxon>
        <taxon>Xenopus</taxon>
    </lineage>
</organism>
<dbReference type="EMBL" id="CM004482">
    <property type="protein sequence ID" value="OCT62710.1"/>
    <property type="molecule type" value="Genomic_DNA"/>
</dbReference>
<dbReference type="AlphaFoldDB" id="A0A974BXH3"/>
<gene>
    <name evidence="1" type="ORF">XELAEV_18043800mg</name>
</gene>
<name>A0A974BXH3_XENLA</name>
<evidence type="ECO:0000313" key="1">
    <source>
        <dbReference type="EMBL" id="OCT62710.1"/>
    </source>
</evidence>
<evidence type="ECO:0000313" key="2">
    <source>
        <dbReference type="Proteomes" id="UP000694892"/>
    </source>
</evidence>
<protein>
    <submittedName>
        <fullName evidence="1">Uncharacterized protein</fullName>
    </submittedName>
</protein>
<sequence length="70" mass="7723">MREKNCSDFLQQTFNATCLPLYLVTTAELTLRGSWKVTVSDVLLVIIRQTLVGASGAPGEIKHEETSEVI</sequence>
<dbReference type="Proteomes" id="UP000694892">
    <property type="component" value="Chromosome 9_10L"/>
</dbReference>
<accession>A0A974BXH3</accession>
<proteinExistence type="predicted"/>
<reference evidence="2" key="1">
    <citation type="journal article" date="2016" name="Nature">
        <title>Genome evolution in the allotetraploid frog Xenopus laevis.</title>
        <authorList>
            <person name="Session A.M."/>
            <person name="Uno Y."/>
            <person name="Kwon T."/>
            <person name="Chapman J.A."/>
            <person name="Toyoda A."/>
            <person name="Takahashi S."/>
            <person name="Fukui A."/>
            <person name="Hikosaka A."/>
            <person name="Suzuki A."/>
            <person name="Kondo M."/>
            <person name="van Heeringen S.J."/>
            <person name="Quigley I."/>
            <person name="Heinz S."/>
            <person name="Ogino H."/>
            <person name="Ochi H."/>
            <person name="Hellsten U."/>
            <person name="Lyons J.B."/>
            <person name="Simakov O."/>
            <person name="Putnam N."/>
            <person name="Stites J."/>
            <person name="Kuroki Y."/>
            <person name="Tanaka T."/>
            <person name="Michiue T."/>
            <person name="Watanabe M."/>
            <person name="Bogdanovic O."/>
            <person name="Lister R."/>
            <person name="Georgiou G."/>
            <person name="Paranjpe S.S."/>
            <person name="van Kruijsbergen I."/>
            <person name="Shu S."/>
            <person name="Carlson J."/>
            <person name="Kinoshita T."/>
            <person name="Ohta Y."/>
            <person name="Mawaribuchi S."/>
            <person name="Jenkins J."/>
            <person name="Grimwood J."/>
            <person name="Schmutz J."/>
            <person name="Mitros T."/>
            <person name="Mozaffari S.V."/>
            <person name="Suzuki Y."/>
            <person name="Haramoto Y."/>
            <person name="Yamamoto T.S."/>
            <person name="Takagi C."/>
            <person name="Heald R."/>
            <person name="Miller K."/>
            <person name="Haudenschild C."/>
            <person name="Kitzman J."/>
            <person name="Nakayama T."/>
            <person name="Izutsu Y."/>
            <person name="Robert J."/>
            <person name="Fortriede J."/>
            <person name="Burns K."/>
            <person name="Lotay V."/>
            <person name="Karimi K."/>
            <person name="Yasuoka Y."/>
            <person name="Dichmann D.S."/>
            <person name="Flajnik M.F."/>
            <person name="Houston D.W."/>
            <person name="Shendure J."/>
            <person name="DuPasquier L."/>
            <person name="Vize P.D."/>
            <person name="Zorn A.M."/>
            <person name="Ito M."/>
            <person name="Marcotte E.M."/>
            <person name="Wallingford J.B."/>
            <person name="Ito Y."/>
            <person name="Asashima M."/>
            <person name="Ueno N."/>
            <person name="Matsuda Y."/>
            <person name="Veenstra G.J."/>
            <person name="Fujiyama A."/>
            <person name="Harland R.M."/>
            <person name="Taira M."/>
            <person name="Rokhsar D.S."/>
        </authorList>
    </citation>
    <scope>NUCLEOTIDE SEQUENCE [LARGE SCALE GENOMIC DNA]</scope>
    <source>
        <strain evidence="2">J</strain>
    </source>
</reference>